<dbReference type="NCBIfam" id="TIGR01308">
    <property type="entry name" value="rpmD_bact"/>
    <property type="match status" value="1"/>
</dbReference>
<evidence type="ECO:0000256" key="5">
    <source>
        <dbReference type="ARBA" id="ARBA00035492"/>
    </source>
</evidence>
<evidence type="ECO:0000256" key="1">
    <source>
        <dbReference type="ARBA" id="ARBA00007594"/>
    </source>
</evidence>
<proteinExistence type="inferred from homology"/>
<dbReference type="HAMAP" id="MF_01371_B">
    <property type="entry name" value="Ribosomal_uL30_B"/>
    <property type="match status" value="1"/>
</dbReference>
<dbReference type="CDD" id="cd01658">
    <property type="entry name" value="Ribosomal_L30"/>
    <property type="match status" value="1"/>
</dbReference>
<evidence type="ECO:0000256" key="2">
    <source>
        <dbReference type="ARBA" id="ARBA00011838"/>
    </source>
</evidence>
<dbReference type="AlphaFoldDB" id="A0A084SIQ1"/>
<comment type="caution">
    <text evidence="8">The sequence shown here is derived from an EMBL/GenBank/DDBJ whole genome shotgun (WGS) entry which is preliminary data.</text>
</comment>
<feature type="region of interest" description="Disordered" evidence="6">
    <location>
        <begin position="57"/>
        <end position="87"/>
    </location>
</feature>
<evidence type="ECO:0000256" key="6">
    <source>
        <dbReference type="SAM" id="MobiDB-lite"/>
    </source>
</evidence>
<dbReference type="InterPro" id="IPR005996">
    <property type="entry name" value="Ribosomal_uL30_bac-type"/>
</dbReference>
<keyword evidence="3 8" id="KW-0689">Ribosomal protein</keyword>
<dbReference type="Proteomes" id="UP000028547">
    <property type="component" value="Unassembled WGS sequence"/>
</dbReference>
<dbReference type="GO" id="GO:0003735">
    <property type="term" value="F:structural constituent of ribosome"/>
    <property type="evidence" value="ECO:0007669"/>
    <property type="project" value="InterPro"/>
</dbReference>
<dbReference type="GO" id="GO:0015934">
    <property type="term" value="C:large ribosomal subunit"/>
    <property type="evidence" value="ECO:0007669"/>
    <property type="project" value="InterPro"/>
</dbReference>
<evidence type="ECO:0000256" key="3">
    <source>
        <dbReference type="ARBA" id="ARBA00022980"/>
    </source>
</evidence>
<reference evidence="8 9" key="1">
    <citation type="submission" date="2014-07" db="EMBL/GenBank/DDBJ databases">
        <title>Draft Genome Sequence of Gephyronic Acid Producer, Cystobacter violaceus Strain Cb vi76.</title>
        <authorList>
            <person name="Stevens D.C."/>
            <person name="Young J."/>
            <person name="Carmichael R."/>
            <person name="Tan J."/>
            <person name="Taylor R.E."/>
        </authorList>
    </citation>
    <scope>NUCLEOTIDE SEQUENCE [LARGE SCALE GENOMIC DNA]</scope>
    <source>
        <strain evidence="8 9">Cb vi76</strain>
    </source>
</reference>
<evidence type="ECO:0000259" key="7">
    <source>
        <dbReference type="Pfam" id="PF00327"/>
    </source>
</evidence>
<accession>A0A084SIQ1</accession>
<evidence type="ECO:0000313" key="9">
    <source>
        <dbReference type="Proteomes" id="UP000028547"/>
    </source>
</evidence>
<sequence length="87" mass="9584">MALKVKLTKSFAGSSVDQLATIRSLGLKKFGDERLLQDTPAVRGMVNKVRHLVTSETVQGDAPKTTRRKPRHIRERDAARASQASKA</sequence>
<feature type="domain" description="Large ribosomal subunit protein uL30-like ferredoxin-like fold" evidence="7">
    <location>
        <begin position="3"/>
        <end position="53"/>
    </location>
</feature>
<comment type="similarity">
    <text evidence="1">Belongs to the universal ribosomal protein uL30 family.</text>
</comment>
<evidence type="ECO:0000313" key="8">
    <source>
        <dbReference type="EMBL" id="KFA88336.1"/>
    </source>
</evidence>
<dbReference type="EMBL" id="JPMI01000295">
    <property type="protein sequence ID" value="KFA88336.1"/>
    <property type="molecule type" value="Genomic_DNA"/>
</dbReference>
<name>A0A084SIQ1_9BACT</name>
<dbReference type="GO" id="GO:0006412">
    <property type="term" value="P:translation"/>
    <property type="evidence" value="ECO:0007669"/>
    <property type="project" value="InterPro"/>
</dbReference>
<dbReference type="Pfam" id="PF00327">
    <property type="entry name" value="Ribosomal_L30"/>
    <property type="match status" value="1"/>
</dbReference>
<gene>
    <name evidence="8" type="ORF">Q664_41810</name>
</gene>
<dbReference type="Gene3D" id="3.30.1390.20">
    <property type="entry name" value="Ribosomal protein L30, ferredoxin-like fold domain"/>
    <property type="match status" value="1"/>
</dbReference>
<protein>
    <recommendedName>
        <fullName evidence="5">50S ribosomal protein L30</fullName>
    </recommendedName>
</protein>
<dbReference type="InterPro" id="IPR036919">
    <property type="entry name" value="Ribo_uL30_ferredoxin-like_sf"/>
</dbReference>
<organism evidence="8 9">
    <name type="scientific">Archangium violaceum Cb vi76</name>
    <dbReference type="NCBI Taxonomy" id="1406225"/>
    <lineage>
        <taxon>Bacteria</taxon>
        <taxon>Pseudomonadati</taxon>
        <taxon>Myxococcota</taxon>
        <taxon>Myxococcia</taxon>
        <taxon>Myxococcales</taxon>
        <taxon>Cystobacterineae</taxon>
        <taxon>Archangiaceae</taxon>
        <taxon>Archangium</taxon>
    </lineage>
</organism>
<comment type="subunit">
    <text evidence="2">Part of the 50S ribosomal subunit.</text>
</comment>
<dbReference type="SUPFAM" id="SSF55129">
    <property type="entry name" value="Ribosomal protein L30p/L7e"/>
    <property type="match status" value="1"/>
</dbReference>
<dbReference type="InterPro" id="IPR016082">
    <property type="entry name" value="Ribosomal_uL30_ferredoxin-like"/>
</dbReference>
<keyword evidence="4" id="KW-0687">Ribonucleoprotein</keyword>
<dbReference type="RefSeq" id="WP_043409039.1">
    <property type="nucleotide sequence ID" value="NZ_JPMI01000295.1"/>
</dbReference>
<evidence type="ECO:0000256" key="4">
    <source>
        <dbReference type="ARBA" id="ARBA00023274"/>
    </source>
</evidence>